<feature type="transmembrane region" description="Helical" evidence="5">
    <location>
        <begin position="6"/>
        <end position="26"/>
    </location>
</feature>
<feature type="domain" description="NfeD-like C-terminal" evidence="6">
    <location>
        <begin position="142"/>
        <end position="195"/>
    </location>
</feature>
<dbReference type="GO" id="GO:0016020">
    <property type="term" value="C:membrane"/>
    <property type="evidence" value="ECO:0007669"/>
    <property type="project" value="UniProtKB-SubCell"/>
</dbReference>
<evidence type="ECO:0000313" key="9">
    <source>
        <dbReference type="Proteomes" id="UP000050544"/>
    </source>
</evidence>
<dbReference type="AlphaFoldDB" id="A0A0P6XPY7"/>
<dbReference type="InterPro" id="IPR012340">
    <property type="entry name" value="NA-bd_OB-fold"/>
</dbReference>
<accession>A0A0P6XPY7</accession>
<dbReference type="STRING" id="869279.SE15_10445"/>
<feature type="domain" description="NfeD integral membrane" evidence="7">
    <location>
        <begin position="9"/>
        <end position="125"/>
    </location>
</feature>
<reference evidence="8 9" key="1">
    <citation type="submission" date="2015-07" db="EMBL/GenBank/DDBJ databases">
        <title>Whole genome sequence of Thermanaerothrix daxensis DSM 23592.</title>
        <authorList>
            <person name="Hemp J."/>
            <person name="Ward L.M."/>
            <person name="Pace L.A."/>
            <person name="Fischer W.W."/>
        </authorList>
    </citation>
    <scope>NUCLEOTIDE SEQUENCE [LARGE SCALE GENOMIC DNA]</scope>
    <source>
        <strain evidence="8 9">GNS-1</strain>
    </source>
</reference>
<dbReference type="InterPro" id="IPR052165">
    <property type="entry name" value="Membrane_assoc_protease"/>
</dbReference>
<feature type="transmembrane region" description="Helical" evidence="5">
    <location>
        <begin position="109"/>
        <end position="127"/>
    </location>
</feature>
<evidence type="ECO:0000256" key="1">
    <source>
        <dbReference type="ARBA" id="ARBA00004141"/>
    </source>
</evidence>
<dbReference type="InterPro" id="IPR002810">
    <property type="entry name" value="NfeD-like_C"/>
</dbReference>
<comment type="caution">
    <text evidence="8">The sequence shown here is derived from an EMBL/GenBank/DDBJ whole genome shotgun (WGS) entry which is preliminary data.</text>
</comment>
<dbReference type="Proteomes" id="UP000050544">
    <property type="component" value="Unassembled WGS sequence"/>
</dbReference>
<keyword evidence="9" id="KW-1185">Reference proteome</keyword>
<keyword evidence="4 5" id="KW-0472">Membrane</keyword>
<dbReference type="InterPro" id="IPR056739">
    <property type="entry name" value="NfeD_membrane"/>
</dbReference>
<organism evidence="8 9">
    <name type="scientific">Thermanaerothrix daxensis</name>
    <dbReference type="NCBI Taxonomy" id="869279"/>
    <lineage>
        <taxon>Bacteria</taxon>
        <taxon>Bacillati</taxon>
        <taxon>Chloroflexota</taxon>
        <taxon>Anaerolineae</taxon>
        <taxon>Anaerolineales</taxon>
        <taxon>Anaerolineaceae</taxon>
        <taxon>Thermanaerothrix</taxon>
    </lineage>
</organism>
<proteinExistence type="predicted"/>
<dbReference type="Gene3D" id="2.40.50.140">
    <property type="entry name" value="Nucleic acid-binding proteins"/>
    <property type="match status" value="1"/>
</dbReference>
<dbReference type="EMBL" id="LGKO01000005">
    <property type="protein sequence ID" value="KPL82540.1"/>
    <property type="molecule type" value="Genomic_DNA"/>
</dbReference>
<dbReference type="Pfam" id="PF24961">
    <property type="entry name" value="NfeD_membrane"/>
    <property type="match status" value="1"/>
</dbReference>
<feature type="transmembrane region" description="Helical" evidence="5">
    <location>
        <begin position="56"/>
        <end position="73"/>
    </location>
</feature>
<dbReference type="Pfam" id="PF01957">
    <property type="entry name" value="NfeD"/>
    <property type="match status" value="1"/>
</dbReference>
<protein>
    <submittedName>
        <fullName evidence="8">Uncharacterized protein</fullName>
    </submittedName>
</protein>
<evidence type="ECO:0000259" key="7">
    <source>
        <dbReference type="Pfam" id="PF24961"/>
    </source>
</evidence>
<sequence length="205" mass="22026">MINPLIDPNVAYFLLVVGLVLGVLALFSPGTGILEIGALFALVLAGFGIVRLSINAWALGLLIVGVIPFLMALRFSRRWFYLAIACVAFVVGSIFLFKTPEGGLAVNPLLAGITSTIAVGLFWLVGWKGLEAIRRHPDISMERLMGAVGEARTAIHREGTVYINGEEWSARSDVPIPMGAKVRVIGREGLVLIVEALTSQSQTEL</sequence>
<evidence type="ECO:0000313" key="8">
    <source>
        <dbReference type="EMBL" id="KPL82540.1"/>
    </source>
</evidence>
<keyword evidence="2 5" id="KW-0812">Transmembrane</keyword>
<evidence type="ECO:0000256" key="5">
    <source>
        <dbReference type="SAM" id="Phobius"/>
    </source>
</evidence>
<evidence type="ECO:0000259" key="6">
    <source>
        <dbReference type="Pfam" id="PF01957"/>
    </source>
</evidence>
<feature type="transmembrane region" description="Helical" evidence="5">
    <location>
        <begin position="80"/>
        <end position="97"/>
    </location>
</feature>
<dbReference type="RefSeq" id="WP_054522049.1">
    <property type="nucleotide sequence ID" value="NZ_LGKO01000005.1"/>
</dbReference>
<evidence type="ECO:0000256" key="2">
    <source>
        <dbReference type="ARBA" id="ARBA00022692"/>
    </source>
</evidence>
<comment type="subcellular location">
    <subcellularLocation>
        <location evidence="1">Membrane</location>
        <topology evidence="1">Multi-pass membrane protein</topology>
    </subcellularLocation>
</comment>
<keyword evidence="3 5" id="KW-1133">Transmembrane helix</keyword>
<dbReference type="PANTHER" id="PTHR33507">
    <property type="entry name" value="INNER MEMBRANE PROTEIN YBBJ"/>
    <property type="match status" value="1"/>
</dbReference>
<evidence type="ECO:0000256" key="3">
    <source>
        <dbReference type="ARBA" id="ARBA00022989"/>
    </source>
</evidence>
<name>A0A0P6XPY7_9CHLR</name>
<gene>
    <name evidence="8" type="ORF">SE15_10445</name>
</gene>
<dbReference type="PANTHER" id="PTHR33507:SF4">
    <property type="entry name" value="NODULATION COMPETITIVENESS PROTEIN NFED"/>
    <property type="match status" value="1"/>
</dbReference>
<evidence type="ECO:0000256" key="4">
    <source>
        <dbReference type="ARBA" id="ARBA00023136"/>
    </source>
</evidence>
<dbReference type="SUPFAM" id="SSF141322">
    <property type="entry name" value="NfeD domain-like"/>
    <property type="match status" value="1"/>
</dbReference>
<dbReference type="OrthoDB" id="160826at2"/>